<dbReference type="AlphaFoldDB" id="A0A397W5I4"/>
<organism evidence="1 2">
    <name type="scientific">Gigaspora rosea</name>
    <dbReference type="NCBI Taxonomy" id="44941"/>
    <lineage>
        <taxon>Eukaryota</taxon>
        <taxon>Fungi</taxon>
        <taxon>Fungi incertae sedis</taxon>
        <taxon>Mucoromycota</taxon>
        <taxon>Glomeromycotina</taxon>
        <taxon>Glomeromycetes</taxon>
        <taxon>Diversisporales</taxon>
        <taxon>Gigasporaceae</taxon>
        <taxon>Gigaspora</taxon>
    </lineage>
</organism>
<comment type="caution">
    <text evidence="1">The sequence shown here is derived from an EMBL/GenBank/DDBJ whole genome shotgun (WGS) entry which is preliminary data.</text>
</comment>
<name>A0A397W5I4_9GLOM</name>
<sequence>MLHVCECTDITPYPKSKNKKEFWSQSKVPTIDKANLKLLYDLGYLQISLYAIELAYKHSQLYGPAFIQNKNNVAQNFYKTDAKTRVPVLYMQDQKEALWTKFQMEYVELLL</sequence>
<keyword evidence="2" id="KW-1185">Reference proteome</keyword>
<dbReference type="OrthoDB" id="2396353at2759"/>
<dbReference type="Proteomes" id="UP000266673">
    <property type="component" value="Unassembled WGS sequence"/>
</dbReference>
<proteinExistence type="predicted"/>
<protein>
    <submittedName>
        <fullName evidence="1">Uncharacterized protein</fullName>
    </submittedName>
</protein>
<reference evidence="1 2" key="1">
    <citation type="submission" date="2018-06" db="EMBL/GenBank/DDBJ databases">
        <title>Comparative genomics reveals the genomic features of Rhizophagus irregularis, R. cerebriforme, R. diaphanum and Gigaspora rosea, and their symbiotic lifestyle signature.</title>
        <authorList>
            <person name="Morin E."/>
            <person name="San Clemente H."/>
            <person name="Chen E.C.H."/>
            <person name="De La Providencia I."/>
            <person name="Hainaut M."/>
            <person name="Kuo A."/>
            <person name="Kohler A."/>
            <person name="Murat C."/>
            <person name="Tang N."/>
            <person name="Roy S."/>
            <person name="Loubradou J."/>
            <person name="Henrissat B."/>
            <person name="Grigoriev I.V."/>
            <person name="Corradi N."/>
            <person name="Roux C."/>
            <person name="Martin F.M."/>
        </authorList>
    </citation>
    <scope>NUCLEOTIDE SEQUENCE [LARGE SCALE GENOMIC DNA]</scope>
    <source>
        <strain evidence="1 2">DAOM 194757</strain>
    </source>
</reference>
<accession>A0A397W5I4</accession>
<gene>
    <name evidence="1" type="ORF">C2G38_2155698</name>
</gene>
<dbReference type="EMBL" id="QKWP01000041">
    <property type="protein sequence ID" value="RIB29302.1"/>
    <property type="molecule type" value="Genomic_DNA"/>
</dbReference>
<evidence type="ECO:0000313" key="1">
    <source>
        <dbReference type="EMBL" id="RIB29302.1"/>
    </source>
</evidence>
<evidence type="ECO:0000313" key="2">
    <source>
        <dbReference type="Proteomes" id="UP000266673"/>
    </source>
</evidence>